<evidence type="ECO:0000256" key="1">
    <source>
        <dbReference type="ARBA" id="ARBA00008709"/>
    </source>
</evidence>
<dbReference type="PANTHER" id="PTHR31137:SF11">
    <property type="entry name" value="PROTEIN PSIF"/>
    <property type="match status" value="1"/>
</dbReference>
<name>F4PZI9_CACFS</name>
<feature type="domain" description="PA14" evidence="6">
    <location>
        <begin position="105"/>
        <end position="248"/>
    </location>
</feature>
<dbReference type="GO" id="GO:0005576">
    <property type="term" value="C:extracellular region"/>
    <property type="evidence" value="ECO:0007669"/>
    <property type="project" value="TreeGrafter"/>
</dbReference>
<keyword evidence="8" id="KW-1185">Reference proteome</keyword>
<dbReference type="GeneID" id="14871255"/>
<dbReference type="Pfam" id="PF07691">
    <property type="entry name" value="PA14"/>
    <property type="match status" value="1"/>
</dbReference>
<feature type="transmembrane region" description="Helical" evidence="4">
    <location>
        <begin position="586"/>
        <end position="608"/>
    </location>
</feature>
<organism evidence="7 8">
    <name type="scientific">Cavenderia fasciculata</name>
    <name type="common">Slime mold</name>
    <name type="synonym">Dictyostelium fasciculatum</name>
    <dbReference type="NCBI Taxonomy" id="261658"/>
    <lineage>
        <taxon>Eukaryota</taxon>
        <taxon>Amoebozoa</taxon>
        <taxon>Evosea</taxon>
        <taxon>Eumycetozoa</taxon>
        <taxon>Dictyostelia</taxon>
        <taxon>Acytosteliales</taxon>
        <taxon>Cavenderiaceae</taxon>
        <taxon>Cavenderia</taxon>
    </lineage>
</organism>
<dbReference type="Pfam" id="PF00526">
    <property type="entry name" value="Dicty_CTDC"/>
    <property type="match status" value="3"/>
</dbReference>
<feature type="signal peptide" evidence="5">
    <location>
        <begin position="1"/>
        <end position="20"/>
    </location>
</feature>
<dbReference type="Proteomes" id="UP000007797">
    <property type="component" value="Unassembled WGS sequence"/>
</dbReference>
<keyword evidence="4" id="KW-0812">Transmembrane</keyword>
<dbReference type="InterPro" id="IPR011658">
    <property type="entry name" value="PA14_dom"/>
</dbReference>
<comment type="similarity">
    <text evidence="1">Belongs to the prespore-cell-inducing factor family.</text>
</comment>
<keyword evidence="2 5" id="KW-0732">Signal</keyword>
<evidence type="ECO:0000313" key="8">
    <source>
        <dbReference type="Proteomes" id="UP000007797"/>
    </source>
</evidence>
<dbReference type="InterPro" id="IPR011874">
    <property type="entry name" value="Fibro_Slime"/>
</dbReference>
<protein>
    <recommendedName>
        <fullName evidence="6">PA14 domain-containing protein</fullName>
    </recommendedName>
</protein>
<reference evidence="8" key="1">
    <citation type="journal article" date="2011" name="Genome Res.">
        <title>Phylogeny-wide analysis of social amoeba genomes highlights ancient origins for complex intercellular communication.</title>
        <authorList>
            <person name="Heidel A.J."/>
            <person name="Lawal H.M."/>
            <person name="Felder M."/>
            <person name="Schilde C."/>
            <person name="Helps N.R."/>
            <person name="Tunggal B."/>
            <person name="Rivero F."/>
            <person name="John U."/>
            <person name="Schleicher M."/>
            <person name="Eichinger L."/>
            <person name="Platzer M."/>
            <person name="Noegel A.A."/>
            <person name="Schaap P."/>
            <person name="Gloeckner G."/>
        </authorList>
    </citation>
    <scope>NUCLEOTIDE SEQUENCE [LARGE SCALE GENOMIC DNA]</scope>
    <source>
        <strain evidence="8">SH3</strain>
    </source>
</reference>
<proteinExistence type="inferred from homology"/>
<dbReference type="PANTHER" id="PTHR31137">
    <property type="entry name" value="PROTEIN PSIB-RELATED-RELATED"/>
    <property type="match status" value="1"/>
</dbReference>
<keyword evidence="4" id="KW-1133">Transmembrane helix</keyword>
<evidence type="ECO:0000313" key="7">
    <source>
        <dbReference type="EMBL" id="EGG19218.1"/>
    </source>
</evidence>
<dbReference type="STRING" id="1054147.F4PZI9"/>
<dbReference type="AlphaFoldDB" id="F4PZI9"/>
<dbReference type="EMBL" id="GL883016">
    <property type="protein sequence ID" value="EGG19218.1"/>
    <property type="molecule type" value="Genomic_DNA"/>
</dbReference>
<feature type="chain" id="PRO_5003320458" description="PA14 domain-containing protein" evidence="5">
    <location>
        <begin position="21"/>
        <end position="651"/>
    </location>
</feature>
<dbReference type="OMA" id="FTCSYYD"/>
<evidence type="ECO:0000256" key="3">
    <source>
        <dbReference type="ARBA" id="ARBA00023180"/>
    </source>
</evidence>
<dbReference type="PROSITE" id="PS51820">
    <property type="entry name" value="PA14"/>
    <property type="match status" value="1"/>
</dbReference>
<dbReference type="InterPro" id="IPR037524">
    <property type="entry name" value="PA14/GLEYA"/>
</dbReference>
<dbReference type="InterPro" id="IPR051154">
    <property type="entry name" value="Prespore-cell_inducing_factor"/>
</dbReference>
<accession>F4PZI9</accession>
<gene>
    <name evidence="7" type="ORF">DFA_02466</name>
</gene>
<dbReference type="InterPro" id="IPR001673">
    <property type="entry name" value="S_mold_repeat"/>
</dbReference>
<evidence type="ECO:0000256" key="2">
    <source>
        <dbReference type="ARBA" id="ARBA00022729"/>
    </source>
</evidence>
<dbReference type="OrthoDB" id="6406428at2759"/>
<evidence type="ECO:0000256" key="4">
    <source>
        <dbReference type="SAM" id="Phobius"/>
    </source>
</evidence>
<sequence>MDTKIGFIFILLLLISFTYGQRDKLPVIVTIYDHHPDKNANFEDPNCGLKPGMIQSNLNPSTKIPVLNSQSSDLAACFKNTSTFPQFFQSVTNINIPIQKTLEATYDDQIKGYVYENSYFFPINNEGWDLTEGLKRDDRDKRDIRENFHFCLKFNAQFEYNDQGRFNFFGDDDVYLFIDNKLVMDLGGVHSSVDGSINVNGLGLINKKTYDFDFYFCERHTKSSALKFTTDFKPYCASTDYCGACNGKGECCFNNNGCDDNDVCTIDTCPPANAPGLDPNNWKEACTHQRINATADAADLCFNMGNVGGQCKPIPVQCNNPPSKCHIAQDCKPDSGCSYIPRACQQSNNKCETFTCNPSNGNCESNIKKCLDGPSNCASSGVCDTNTGQCGYQCCPTDLVNNDCITSTCTNGKYTVVDECAAKSNECHLYTCNNVTNTCTDTFLCNDGNKCTVDTCQPNNTCLYTPISCDDNNACTLDTCDSLTNGCTHTPIICEQDPNDLCSNQTCDATVGSCVAVPIVCPIGDDLCNIPSCNKTIGCLVTPKTCVAEDDECQRAYCDADTGDCVTKNRSPTPFNCLSDAAKGGIISSAAIAGIAIGGAVALGLAAFAGKKGYDYWKDHKDSKMTSVNANPLYENNVRGAGENPLFTGKE</sequence>
<evidence type="ECO:0000259" key="6">
    <source>
        <dbReference type="PROSITE" id="PS51820"/>
    </source>
</evidence>
<dbReference type="NCBIfam" id="TIGR02148">
    <property type="entry name" value="Fibro_Slime"/>
    <property type="match status" value="1"/>
</dbReference>
<dbReference type="KEGG" id="dfa:DFA_02466"/>
<keyword evidence="3" id="KW-0325">Glycoprotein</keyword>
<keyword evidence="4" id="KW-0472">Membrane</keyword>
<dbReference type="RefSeq" id="XP_004366851.1">
    <property type="nucleotide sequence ID" value="XM_004366794.1"/>
</dbReference>
<evidence type="ECO:0000256" key="5">
    <source>
        <dbReference type="SAM" id="SignalP"/>
    </source>
</evidence>